<proteinExistence type="inferred from homology"/>
<evidence type="ECO:0000259" key="3">
    <source>
        <dbReference type="Pfam" id="PF12816"/>
    </source>
</evidence>
<dbReference type="InterPro" id="IPR059070">
    <property type="entry name" value="TPR_VPS8_2"/>
</dbReference>
<feature type="compositionally biased region" description="Low complexity" evidence="2">
    <location>
        <begin position="124"/>
        <end position="145"/>
    </location>
</feature>
<feature type="compositionally biased region" description="Low complexity" evidence="2">
    <location>
        <begin position="91"/>
        <end position="110"/>
    </location>
</feature>
<dbReference type="Pfam" id="PF23410">
    <property type="entry name" value="Beta-prop_VPS8"/>
    <property type="match status" value="1"/>
</dbReference>
<name>A0A225AEI6_TALAT</name>
<feature type="compositionally biased region" description="Polar residues" evidence="2">
    <location>
        <begin position="151"/>
        <end position="165"/>
    </location>
</feature>
<feature type="compositionally biased region" description="Basic and acidic residues" evidence="2">
    <location>
        <begin position="1461"/>
        <end position="1483"/>
    </location>
</feature>
<feature type="compositionally biased region" description="Basic and acidic residues" evidence="2">
    <location>
        <begin position="26"/>
        <end position="38"/>
    </location>
</feature>
<dbReference type="Pfam" id="PF12816">
    <property type="entry name" value="TPR_Vps8"/>
    <property type="match status" value="1"/>
</dbReference>
<dbReference type="GO" id="GO:0006623">
    <property type="term" value="P:protein targeting to vacuole"/>
    <property type="evidence" value="ECO:0007669"/>
    <property type="project" value="InterPro"/>
</dbReference>
<feature type="region of interest" description="Disordered" evidence="2">
    <location>
        <begin position="1"/>
        <end position="173"/>
    </location>
</feature>
<dbReference type="InterPro" id="IPR025941">
    <property type="entry name" value="Vps8_central_dom"/>
</dbReference>
<dbReference type="Gene3D" id="2.130.10.10">
    <property type="entry name" value="YVTN repeat-like/Quinoprotein amine dehydrogenase"/>
    <property type="match status" value="1"/>
</dbReference>
<dbReference type="Proteomes" id="UP000214365">
    <property type="component" value="Unassembled WGS sequence"/>
</dbReference>
<accession>A0A225AEI6</accession>
<feature type="compositionally biased region" description="Basic and acidic residues" evidence="2">
    <location>
        <begin position="45"/>
        <end position="65"/>
    </location>
</feature>
<feature type="domain" description="Vacuolar protein sorting-associated protein 8 central" evidence="3">
    <location>
        <begin position="705"/>
        <end position="888"/>
    </location>
</feature>
<feature type="compositionally biased region" description="Low complexity" evidence="2">
    <location>
        <begin position="1499"/>
        <end position="1514"/>
    </location>
</feature>
<feature type="compositionally biased region" description="Acidic residues" evidence="2">
    <location>
        <begin position="12"/>
        <end position="25"/>
    </location>
</feature>
<dbReference type="PANTHER" id="PTHR12616">
    <property type="entry name" value="VACUOLAR PROTEIN SORTING VPS41"/>
    <property type="match status" value="1"/>
</dbReference>
<evidence type="ECO:0000313" key="6">
    <source>
        <dbReference type="Proteomes" id="UP000214365"/>
    </source>
</evidence>
<dbReference type="GeneID" id="31005025"/>
<feature type="domain" description="VPS8-like TPR-like repeats" evidence="4">
    <location>
        <begin position="1228"/>
        <end position="1424"/>
    </location>
</feature>
<evidence type="ECO:0000259" key="4">
    <source>
        <dbReference type="Pfam" id="PF25066"/>
    </source>
</evidence>
<dbReference type="InterPro" id="IPR015943">
    <property type="entry name" value="WD40/YVTN_repeat-like_dom_sf"/>
</dbReference>
<dbReference type="RefSeq" id="XP_020119802.1">
    <property type="nucleotide sequence ID" value="XM_020267572.1"/>
</dbReference>
<sequence>MSSTHEGSDDGAREDELDLGQEDEELPAHRELATKDGDDGPVDSHPAEDIESPPKDRDFQDDSVHESSSQLLPPVPKAADEVSSIPDDTPSLHGSMQSSPSSSALAFRASTRSSPSPAHRPFDLRFQSRLSSSSFSSPRPSSPFLLHTHSRNSSFTSQPPLSSTPDLEPDAPQAPWEVVRWTKLRKIAGQSFSEVGRRNFGRPTCISVSTAIILGTSKGIVLVFDYQQNLKTIIGPGTKAVEAGAVTSLAISADHTTVAVGHAQGEIFTWEISRAARPFLHIPPIQAAQHAQRNTSDGHVAGVSVVHVGFLGTRRTALVSADDRGMAFSHLATRGMGAVARSVKTTRVLGRYPEPPSEEGKPRKPSSVLAFSPLPLGNVDQPTDSLGLVAILTPYLLVIVSTTPVAHTQFKSPRPKEVGSHNVMSAALAWFPAIKLKGKEGISQTKLVYCWSNVLTVLDVCVSDVDGGSTKDRPPVLEFRPRSRWRANEAIVAVQWLSRSVLAVLTITQHLLILEDKTLRVTDSFDLLHKHIYHADIFSSHLHTLVEQYDEENTSMHGVVADAFYQSLKAYKGRLFLLGYNDLSVGSLSNWADRLLAYMETGDFVSAIRLATSYYQGDAEKLTVGLPEEDDLRHSVVEEKLLEMITASLKFAFGRNEDAGTERVLRPQLEALADVSISACICMDDFDYLWDEVYDWYDEHDSEGIFLDVLEPFIRDDKIRSLPPSTLKALVNHYSSTYTSTRLEEVICLLDPTTMDIEQVTTLCKQHNLYDAFIYVWNRVVEDYVGPLEELLSFATRMMAATANDNSSDIKSSDYENAMKIFPYLSFILTGRTYPTGEEMLEEQATKAKQALYTYIFTGNNNQKPFSALRTILKFDSSSFMSMLNEAFEDSFLNDSADPANGEPELRSNSPALTINRQYIVSILLDVMNNNAEFGPLETIFLDIFIARNLPKYPQYILLSGSTLYQILERLCRWPTQDIAEDCELSVEYLLSTYHPPDLQSLIPLFKSARYFRVLKSTYRAEKQYAELILTYLEDTSEREQVFTCIYECLRPGSGLSSKQQDDVLRAIKSRAGELVQINVSKTAQTVQELAPSLHATFLKSLDDDDYKKFHYLTTLLEPQNVDADAKIAPANLESSMVELYVQLLCRYNRSHVADYVDSLRVNELRLDEVLPAMEGSGVVDAAVVLLARQGQVRKAMDRLLAYLGTLQSGLTGILTNAEDTPDLAGTAEAVSDLLESVEKYSGVGIWLCQGQTKNAKMVRNGNNVRSTKRASAIALQEPLTFEENLWLDLIDTIVQMARNISSLLLQKTDLSAKLRPLLLVSGGEGMELISSFRQLVQRVFTALLTSTTTGGPVPAERTGVSFLRVLRAFLARAATSSPSLSELRAVLASVFSAYTYEESLLSLANGMLDKDLFVHVNEVTKLRQHGWRPRGQVCEICRRRIWGPGAGAALWTAWERKQISDAQQRNERQSDDRNALAKDKGKGKGKGPSSVEDEGHLTSSSSNNNNNTDASADGPGSGAVVIFACRHLYHRSCLLNEQEKHNAERGGKPEDQELYPRSFRLGHDALTCTRCL</sequence>
<comment type="caution">
    <text evidence="5">The sequence shown here is derived from an EMBL/GenBank/DDBJ whole genome shotgun (WGS) entry which is preliminary data.</text>
</comment>
<comment type="similarity">
    <text evidence="1">Belongs to the VPS8 family.</text>
</comment>
<reference evidence="5 6" key="1">
    <citation type="submission" date="2015-06" db="EMBL/GenBank/DDBJ databases">
        <title>Talaromyces atroroseus IBT 11181 draft genome.</title>
        <authorList>
            <person name="Rasmussen K.B."/>
            <person name="Rasmussen S."/>
            <person name="Petersen B."/>
            <person name="Sicheritz-Ponten T."/>
            <person name="Mortensen U.H."/>
            <person name="Thrane U."/>
        </authorList>
    </citation>
    <scope>NUCLEOTIDE SEQUENCE [LARGE SCALE GENOMIC DNA]</scope>
    <source>
        <strain evidence="5 6">IBT 11181</strain>
    </source>
</reference>
<dbReference type="Pfam" id="PF25066">
    <property type="entry name" value="TPR_VPS8_2"/>
    <property type="match status" value="1"/>
</dbReference>
<keyword evidence="6" id="KW-1185">Reference proteome</keyword>
<dbReference type="EMBL" id="LFMY01000007">
    <property type="protein sequence ID" value="OKL59681.1"/>
    <property type="molecule type" value="Genomic_DNA"/>
</dbReference>
<protein>
    <submittedName>
        <fullName evidence="5">Uncharacterized protein</fullName>
    </submittedName>
</protein>
<dbReference type="PANTHER" id="PTHR12616:SF8">
    <property type="entry name" value="VACUOLAR PROTEIN SORTING-ASSOCIATED PROTEIN 8 HOMOLOG"/>
    <property type="match status" value="1"/>
</dbReference>
<dbReference type="GO" id="GO:0030897">
    <property type="term" value="C:HOPS complex"/>
    <property type="evidence" value="ECO:0007669"/>
    <property type="project" value="TreeGrafter"/>
</dbReference>
<organism evidence="5 6">
    <name type="scientific">Talaromyces atroroseus</name>
    <dbReference type="NCBI Taxonomy" id="1441469"/>
    <lineage>
        <taxon>Eukaryota</taxon>
        <taxon>Fungi</taxon>
        <taxon>Dikarya</taxon>
        <taxon>Ascomycota</taxon>
        <taxon>Pezizomycotina</taxon>
        <taxon>Eurotiomycetes</taxon>
        <taxon>Eurotiomycetidae</taxon>
        <taxon>Eurotiales</taxon>
        <taxon>Trichocomaceae</taxon>
        <taxon>Talaromyces</taxon>
        <taxon>Talaromyces sect. Trachyspermi</taxon>
    </lineage>
</organism>
<dbReference type="SUPFAM" id="SSF50978">
    <property type="entry name" value="WD40 repeat-like"/>
    <property type="match status" value="1"/>
</dbReference>
<feature type="compositionally biased region" description="Basic and acidic residues" evidence="2">
    <location>
        <begin position="1"/>
        <end position="11"/>
    </location>
</feature>
<evidence type="ECO:0000256" key="1">
    <source>
        <dbReference type="ARBA" id="ARBA00009422"/>
    </source>
</evidence>
<dbReference type="InterPro" id="IPR045111">
    <property type="entry name" value="Vps41/Vps8"/>
</dbReference>
<dbReference type="GO" id="GO:0005770">
    <property type="term" value="C:late endosome"/>
    <property type="evidence" value="ECO:0007669"/>
    <property type="project" value="TreeGrafter"/>
</dbReference>
<dbReference type="STRING" id="1441469.A0A225AEI6"/>
<evidence type="ECO:0000256" key="2">
    <source>
        <dbReference type="SAM" id="MobiDB-lite"/>
    </source>
</evidence>
<feature type="region of interest" description="Disordered" evidence="2">
    <location>
        <begin position="1461"/>
        <end position="1515"/>
    </location>
</feature>
<evidence type="ECO:0000313" key="5">
    <source>
        <dbReference type="EMBL" id="OKL59681.1"/>
    </source>
</evidence>
<dbReference type="InterPro" id="IPR036322">
    <property type="entry name" value="WD40_repeat_dom_sf"/>
</dbReference>
<dbReference type="GO" id="GO:0034058">
    <property type="term" value="P:endosomal vesicle fusion"/>
    <property type="evidence" value="ECO:0007669"/>
    <property type="project" value="TreeGrafter"/>
</dbReference>
<gene>
    <name evidence="5" type="ORF">UA08_05269</name>
</gene>
<dbReference type="OrthoDB" id="289913at2759"/>